<feature type="compositionally biased region" description="Low complexity" evidence="1">
    <location>
        <begin position="44"/>
        <end position="56"/>
    </location>
</feature>
<dbReference type="Proteomes" id="UP001219525">
    <property type="component" value="Unassembled WGS sequence"/>
</dbReference>
<feature type="compositionally biased region" description="Low complexity" evidence="1">
    <location>
        <begin position="214"/>
        <end position="228"/>
    </location>
</feature>
<dbReference type="EMBL" id="JARJCW010000028">
    <property type="protein sequence ID" value="KAJ7210425.1"/>
    <property type="molecule type" value="Genomic_DNA"/>
</dbReference>
<evidence type="ECO:0000313" key="5">
    <source>
        <dbReference type="Proteomes" id="UP001219525"/>
    </source>
</evidence>
<organism evidence="4 5">
    <name type="scientific">Mycena pura</name>
    <dbReference type="NCBI Taxonomy" id="153505"/>
    <lineage>
        <taxon>Eukaryota</taxon>
        <taxon>Fungi</taxon>
        <taxon>Dikarya</taxon>
        <taxon>Basidiomycota</taxon>
        <taxon>Agaricomycotina</taxon>
        <taxon>Agaricomycetes</taxon>
        <taxon>Agaricomycetidae</taxon>
        <taxon>Agaricales</taxon>
        <taxon>Marasmiineae</taxon>
        <taxon>Mycenaceae</taxon>
        <taxon>Mycena</taxon>
    </lineage>
</organism>
<name>A0AAD6YFE6_9AGAR</name>
<keyword evidence="2" id="KW-0812">Transmembrane</keyword>
<keyword evidence="3" id="KW-0732">Signal</keyword>
<evidence type="ECO:0000256" key="3">
    <source>
        <dbReference type="SAM" id="SignalP"/>
    </source>
</evidence>
<feature type="compositionally biased region" description="Low complexity" evidence="1">
    <location>
        <begin position="130"/>
        <end position="153"/>
    </location>
</feature>
<keyword evidence="5" id="KW-1185">Reference proteome</keyword>
<feature type="chain" id="PRO_5042104545" evidence="3">
    <location>
        <begin position="19"/>
        <end position="332"/>
    </location>
</feature>
<feature type="transmembrane region" description="Helical" evidence="2">
    <location>
        <begin position="167"/>
        <end position="188"/>
    </location>
</feature>
<keyword evidence="2" id="KW-1133">Transmembrane helix</keyword>
<evidence type="ECO:0000313" key="4">
    <source>
        <dbReference type="EMBL" id="KAJ7210425.1"/>
    </source>
</evidence>
<feature type="compositionally biased region" description="Low complexity" evidence="1">
    <location>
        <begin position="24"/>
        <end position="34"/>
    </location>
</feature>
<feature type="signal peptide" evidence="3">
    <location>
        <begin position="1"/>
        <end position="18"/>
    </location>
</feature>
<feature type="region of interest" description="Disordered" evidence="1">
    <location>
        <begin position="211"/>
        <end position="332"/>
    </location>
</feature>
<feature type="compositionally biased region" description="Polar residues" evidence="1">
    <location>
        <begin position="60"/>
        <end position="69"/>
    </location>
</feature>
<keyword evidence="2" id="KW-0472">Membrane</keyword>
<evidence type="ECO:0000256" key="1">
    <source>
        <dbReference type="SAM" id="MobiDB-lite"/>
    </source>
</evidence>
<comment type="caution">
    <text evidence="4">The sequence shown here is derived from an EMBL/GenBank/DDBJ whole genome shotgun (WGS) entry which is preliminary data.</text>
</comment>
<protein>
    <submittedName>
        <fullName evidence="4">Uncharacterized protein</fullName>
    </submittedName>
</protein>
<feature type="region of interest" description="Disordered" evidence="1">
    <location>
        <begin position="20"/>
        <end position="69"/>
    </location>
</feature>
<reference evidence="4" key="1">
    <citation type="submission" date="2023-03" db="EMBL/GenBank/DDBJ databases">
        <title>Massive genome expansion in bonnet fungi (Mycena s.s.) driven by repeated elements and novel gene families across ecological guilds.</title>
        <authorList>
            <consortium name="Lawrence Berkeley National Laboratory"/>
            <person name="Harder C.B."/>
            <person name="Miyauchi S."/>
            <person name="Viragh M."/>
            <person name="Kuo A."/>
            <person name="Thoen E."/>
            <person name="Andreopoulos B."/>
            <person name="Lu D."/>
            <person name="Skrede I."/>
            <person name="Drula E."/>
            <person name="Henrissat B."/>
            <person name="Morin E."/>
            <person name="Kohler A."/>
            <person name="Barry K."/>
            <person name="LaButti K."/>
            <person name="Morin E."/>
            <person name="Salamov A."/>
            <person name="Lipzen A."/>
            <person name="Mereny Z."/>
            <person name="Hegedus B."/>
            <person name="Baldrian P."/>
            <person name="Stursova M."/>
            <person name="Weitz H."/>
            <person name="Taylor A."/>
            <person name="Grigoriev I.V."/>
            <person name="Nagy L.G."/>
            <person name="Martin F."/>
            <person name="Kauserud H."/>
        </authorList>
    </citation>
    <scope>NUCLEOTIDE SEQUENCE</scope>
    <source>
        <strain evidence="4">9144</strain>
    </source>
</reference>
<evidence type="ECO:0000256" key="2">
    <source>
        <dbReference type="SAM" id="Phobius"/>
    </source>
</evidence>
<feature type="compositionally biased region" description="Low complexity" evidence="1">
    <location>
        <begin position="82"/>
        <end position="109"/>
    </location>
</feature>
<sequence>MRRRALVVLFLQFYIVSPMPNHHSQSSKSTSIGSTPARLPTQPPSSISASITTGSGVPDTATSSTSEATGFNVSTSLLSSTETSLLGITQPESSSSTMSPETTTSIPSSGIATSSAQDINSNFTPSRSLPPVSTSIPPASAPSSSTSTSGSPSNILASTKSNKTSSIAAGVVVPIVALALAAAAVVLFKRRRRARDRLEWERTHKEIADAVRKAGAAGTTGSAASGSGWSRMELVSRPASGTDGQASMRGVLGGDSMDRPFSDYTAPPLPASWRGPEYSAAADVSPPESPEPGFYRDEPEPEPELEPESRPASPTGSAVHVDSSIGHRASAV</sequence>
<dbReference type="AlphaFoldDB" id="A0AAD6YFE6"/>
<proteinExistence type="predicted"/>
<feature type="compositionally biased region" description="Polar residues" evidence="1">
    <location>
        <begin position="110"/>
        <end position="127"/>
    </location>
</feature>
<feature type="region of interest" description="Disordered" evidence="1">
    <location>
        <begin position="82"/>
        <end position="157"/>
    </location>
</feature>
<gene>
    <name evidence="4" type="ORF">GGX14DRAFT_450653</name>
</gene>
<accession>A0AAD6YFE6</accession>